<accession>A0A6J4LPX2</accession>
<evidence type="ECO:0000256" key="1">
    <source>
        <dbReference type="SAM" id="MobiDB-lite"/>
    </source>
</evidence>
<dbReference type="AlphaFoldDB" id="A0A6J4LPX2"/>
<name>A0A6J4LPX2_9BACT</name>
<organism evidence="2">
    <name type="scientific">uncultured Gemmatimonadota bacterium</name>
    <dbReference type="NCBI Taxonomy" id="203437"/>
    <lineage>
        <taxon>Bacteria</taxon>
        <taxon>Pseudomonadati</taxon>
        <taxon>Gemmatimonadota</taxon>
        <taxon>environmental samples</taxon>
    </lineage>
</organism>
<feature type="compositionally biased region" description="Basic residues" evidence="1">
    <location>
        <begin position="86"/>
        <end position="100"/>
    </location>
</feature>
<gene>
    <name evidence="2" type="ORF">AVDCRST_MAG89-2545</name>
</gene>
<reference evidence="2" key="1">
    <citation type="submission" date="2020-02" db="EMBL/GenBank/DDBJ databases">
        <authorList>
            <person name="Meier V. D."/>
        </authorList>
    </citation>
    <scope>NUCLEOTIDE SEQUENCE</scope>
    <source>
        <strain evidence="2">AVDCRST_MAG89</strain>
    </source>
</reference>
<feature type="compositionally biased region" description="Basic and acidic residues" evidence="1">
    <location>
        <begin position="157"/>
        <end position="167"/>
    </location>
</feature>
<feature type="non-terminal residue" evidence="2">
    <location>
        <position position="1"/>
    </location>
</feature>
<feature type="compositionally biased region" description="Gly residues" evidence="1">
    <location>
        <begin position="76"/>
        <end position="85"/>
    </location>
</feature>
<feature type="non-terminal residue" evidence="2">
    <location>
        <position position="226"/>
    </location>
</feature>
<feature type="compositionally biased region" description="Basic and acidic residues" evidence="1">
    <location>
        <begin position="30"/>
        <end position="39"/>
    </location>
</feature>
<evidence type="ECO:0000313" key="2">
    <source>
        <dbReference type="EMBL" id="CAA9339440.1"/>
    </source>
</evidence>
<feature type="region of interest" description="Disordered" evidence="1">
    <location>
        <begin position="1"/>
        <end position="226"/>
    </location>
</feature>
<feature type="compositionally biased region" description="Basic residues" evidence="1">
    <location>
        <begin position="174"/>
        <end position="186"/>
    </location>
</feature>
<sequence length="226" mass="24631">VSHLVRPLRAPRSAGRDRSRRARRPGAGDGRPHGRERPPRHAPHPHRRGAGRHLQGRPHAPHGAGLRLPRALADARGGGDAGHGGLWRRPHPHPHRRRLQHPLAPLPRRGRARVRVPLDGQGRHAGPSRRLQEHAGGPRGAGPGERRPARRAARRLRAADGGRRAAREPPPGGHPRRRASRRLPRRVRGDAGHHRGAAGRGERPHLRRGGGGGEHGGHAQGARHRP</sequence>
<feature type="compositionally biased region" description="Basic residues" evidence="1">
    <location>
        <begin position="40"/>
        <end position="60"/>
    </location>
</feature>
<proteinExistence type="predicted"/>
<dbReference type="EMBL" id="CADCTV010000533">
    <property type="protein sequence ID" value="CAA9339440.1"/>
    <property type="molecule type" value="Genomic_DNA"/>
</dbReference>
<feature type="compositionally biased region" description="Low complexity" evidence="1">
    <location>
        <begin position="63"/>
        <end position="75"/>
    </location>
</feature>
<protein>
    <submittedName>
        <fullName evidence="2">Uncharacterized protein</fullName>
    </submittedName>
</protein>